<sequence length="218" mass="24585">MQSVLVIGMGRFGRHLARKFVELGKEVMIVDKVEERMLDIISLVTSAQIGDCTREEVLASFGVSNFDRCFVCIGENFQASLEITSTLKELGAKYVVARANRDIHAKFLLRNGADEVVYPEREVAEKTAICHSADYIFDYIELTPEYSIFEIPPLENWIGKTVAGVAVRRQYLISILAIKKEGEVMPLPKADHVFAENEHLIVAGRKKDVLKIINRSRN</sequence>
<name>A0AC61DCM2_9FIRM</name>
<keyword evidence="2" id="KW-1185">Reference proteome</keyword>
<protein>
    <submittedName>
        <fullName evidence="1">Potassium transporter TrkA</fullName>
    </submittedName>
</protein>
<proteinExistence type="predicted"/>
<dbReference type="Proteomes" id="UP000224460">
    <property type="component" value="Unassembled WGS sequence"/>
</dbReference>
<evidence type="ECO:0000313" key="1">
    <source>
        <dbReference type="EMBL" id="PHV70493.1"/>
    </source>
</evidence>
<organism evidence="1 2">
    <name type="scientific">Sporanaerobium hydrogeniformans</name>
    <dbReference type="NCBI Taxonomy" id="3072179"/>
    <lineage>
        <taxon>Bacteria</taxon>
        <taxon>Bacillati</taxon>
        <taxon>Bacillota</taxon>
        <taxon>Clostridia</taxon>
        <taxon>Lachnospirales</taxon>
        <taxon>Lachnospiraceae</taxon>
        <taxon>Sporanaerobium</taxon>
    </lineage>
</organism>
<comment type="caution">
    <text evidence="1">The sequence shown here is derived from an EMBL/GenBank/DDBJ whole genome shotgun (WGS) entry which is preliminary data.</text>
</comment>
<gene>
    <name evidence="1" type="ORF">CS063_10415</name>
</gene>
<dbReference type="EMBL" id="PEDL01000010">
    <property type="protein sequence ID" value="PHV70493.1"/>
    <property type="molecule type" value="Genomic_DNA"/>
</dbReference>
<reference evidence="1" key="1">
    <citation type="submission" date="2017-10" db="EMBL/GenBank/DDBJ databases">
        <title>Genome sequence of cellulolytic Lachnospiraceae bacterium XHS1971 isolated from hotspring sediment.</title>
        <authorList>
            <person name="Vasudevan G."/>
            <person name="Joshi A.J."/>
            <person name="Hivarkar S."/>
            <person name="Lanjekar V.B."/>
            <person name="Dhakephalkar P.K."/>
            <person name="Dagar S."/>
        </authorList>
    </citation>
    <scope>NUCLEOTIDE SEQUENCE</scope>
    <source>
        <strain evidence="1">XHS1971</strain>
    </source>
</reference>
<accession>A0AC61DCM2</accession>
<evidence type="ECO:0000313" key="2">
    <source>
        <dbReference type="Proteomes" id="UP000224460"/>
    </source>
</evidence>